<dbReference type="InterPro" id="IPR008930">
    <property type="entry name" value="Terpenoid_cyclase/PrenylTrfase"/>
</dbReference>
<dbReference type="SMART" id="SM01360">
    <property type="entry name" value="A2M"/>
    <property type="match status" value="1"/>
</dbReference>
<reference evidence="5 6" key="1">
    <citation type="submission" date="2018-05" db="EMBL/GenBank/DDBJ databases">
        <title>A metagenomic window into the 2 km-deep terrestrial subsurface aquifer revealed taxonomically and functionally diverse microbial community comprising novel uncultured bacterial lineages.</title>
        <authorList>
            <person name="Kadnikov V.V."/>
            <person name="Mardanov A.V."/>
            <person name="Beletsky A.V."/>
            <person name="Banks D."/>
            <person name="Pimenov N.V."/>
            <person name="Frank Y.A."/>
            <person name="Karnachuk O.V."/>
            <person name="Ravin N.V."/>
        </authorList>
    </citation>
    <scope>NUCLEOTIDE SEQUENCE [LARGE SCALE GENOMIC DNA]</scope>
    <source>
        <strain evidence="5">BY5</strain>
    </source>
</reference>
<dbReference type="Gene3D" id="1.50.10.20">
    <property type="match status" value="1"/>
</dbReference>
<protein>
    <recommendedName>
        <fullName evidence="7">Large extracellular alpha-helical protein</fullName>
    </recommendedName>
</protein>
<dbReference type="SMART" id="SM01419">
    <property type="entry name" value="Thiol-ester_cl"/>
    <property type="match status" value="1"/>
</dbReference>
<dbReference type="InterPro" id="IPR021868">
    <property type="entry name" value="Alpha_2_Macroglob_MG3"/>
</dbReference>
<evidence type="ECO:0000259" key="3">
    <source>
        <dbReference type="SMART" id="SM01359"/>
    </source>
</evidence>
<dbReference type="GO" id="GO:0005615">
    <property type="term" value="C:extracellular space"/>
    <property type="evidence" value="ECO:0007669"/>
    <property type="project" value="InterPro"/>
</dbReference>
<dbReference type="InterPro" id="IPR041246">
    <property type="entry name" value="Bact_MG10"/>
</dbReference>
<feature type="compositionally biased region" description="Acidic residues" evidence="2">
    <location>
        <begin position="1782"/>
        <end position="1795"/>
    </location>
</feature>
<dbReference type="Pfam" id="PF17973">
    <property type="entry name" value="bMG10"/>
    <property type="match status" value="1"/>
</dbReference>
<accession>A0A367ZIR8</accession>
<comment type="similarity">
    <text evidence="1">Belongs to the protease inhibitor I39 (alpha-2-macroglobulin) family. Bacterial alpha-2-macroglobulin subfamily.</text>
</comment>
<dbReference type="Pfam" id="PF07678">
    <property type="entry name" value="TED_complement"/>
    <property type="match status" value="1"/>
</dbReference>
<dbReference type="Pfam" id="PF01835">
    <property type="entry name" value="MG2"/>
    <property type="match status" value="1"/>
</dbReference>
<dbReference type="Pfam" id="PF07703">
    <property type="entry name" value="A2M_BRD"/>
    <property type="match status" value="1"/>
</dbReference>
<dbReference type="InterPro" id="IPR051802">
    <property type="entry name" value="YfhM-like"/>
</dbReference>
<dbReference type="Gene3D" id="2.20.130.20">
    <property type="match status" value="1"/>
</dbReference>
<feature type="region of interest" description="Disordered" evidence="2">
    <location>
        <begin position="1775"/>
        <end position="1795"/>
    </location>
</feature>
<dbReference type="Pfam" id="PF00207">
    <property type="entry name" value="A2M"/>
    <property type="match status" value="1"/>
</dbReference>
<evidence type="ECO:0000256" key="2">
    <source>
        <dbReference type="SAM" id="MobiDB-lite"/>
    </source>
</evidence>
<dbReference type="InterPro" id="IPR011626">
    <property type="entry name" value="Alpha-macroglobulin_TED"/>
</dbReference>
<feature type="domain" description="Alpha-2-macroglobulin" evidence="4">
    <location>
        <begin position="1171"/>
        <end position="1261"/>
    </location>
</feature>
<evidence type="ECO:0000256" key="1">
    <source>
        <dbReference type="ARBA" id="ARBA00010556"/>
    </source>
</evidence>
<feature type="domain" description="Alpha-2-macroglobulin bait region" evidence="3">
    <location>
        <begin position="944"/>
        <end position="1105"/>
    </location>
</feature>
<dbReference type="PANTHER" id="PTHR40094:SF1">
    <property type="entry name" value="UBIQUITIN DOMAIN-CONTAINING PROTEIN"/>
    <property type="match status" value="1"/>
</dbReference>
<evidence type="ECO:0000313" key="5">
    <source>
        <dbReference type="EMBL" id="RCK77928.1"/>
    </source>
</evidence>
<gene>
    <name evidence="5" type="ORF">OZSIB_1966</name>
</gene>
<dbReference type="InterPro" id="IPR001599">
    <property type="entry name" value="Macroglobln_a2"/>
</dbReference>
<dbReference type="Proteomes" id="UP000252355">
    <property type="component" value="Unassembled WGS sequence"/>
</dbReference>
<dbReference type="InterPro" id="IPR011625">
    <property type="entry name" value="A2M_N_BRD"/>
</dbReference>
<evidence type="ECO:0000259" key="4">
    <source>
        <dbReference type="SMART" id="SM01360"/>
    </source>
</evidence>
<dbReference type="Gene3D" id="2.60.40.1930">
    <property type="match status" value="1"/>
</dbReference>
<organism evidence="5 6">
    <name type="scientific">Candidatus Ozemobacter sibiricus</name>
    <dbReference type="NCBI Taxonomy" id="2268124"/>
    <lineage>
        <taxon>Bacteria</taxon>
        <taxon>Candidatus Ozemobacteria</taxon>
        <taxon>Candidatus Ozemobacterales</taxon>
        <taxon>Candidatus Ozemobacteraceae</taxon>
        <taxon>Candidatus Ozemobacter</taxon>
    </lineage>
</organism>
<dbReference type="SUPFAM" id="SSF48239">
    <property type="entry name" value="Terpenoid cyclases/Protein prenyltransferases"/>
    <property type="match status" value="1"/>
</dbReference>
<dbReference type="InterPro" id="IPR047565">
    <property type="entry name" value="Alpha-macroglob_thiol-ester_cl"/>
</dbReference>
<proteinExistence type="inferred from homology"/>
<dbReference type="SMART" id="SM01359">
    <property type="entry name" value="A2M_N_2"/>
    <property type="match status" value="1"/>
</dbReference>
<dbReference type="EMBL" id="QOQW01000030">
    <property type="protein sequence ID" value="RCK77928.1"/>
    <property type="molecule type" value="Genomic_DNA"/>
</dbReference>
<dbReference type="InterPro" id="IPR002890">
    <property type="entry name" value="MG2"/>
</dbReference>
<sequence>MRKIEGVLGGWLLIAVLWLLTSGAMAADLAVKHAFLSPGDVQPPDWRLQLEFDRPVSVLDLPRQITLTVNGKPGAIKIINATDLAAEPSAQPLPGERTIFIIGPKAALPSGASCTIFLSKDLPAADKKSRLGSDLRVTFQIGDAARLLAVEPLYDQGSDRKGAALRLSADLSINDLKAQLRVLPPVGRLKFARQGREGKAFLFEVTGAFTSGKAYAVSTRPPTKVAVGTRLEPASFTFIAKGPSPSIQIETDRGVLELRSRQLLPVSVTNVDQVQGEITRLPAMFAPAFADLILFARNDAPRSRRSRRQGPNDDQDAGLAAAIPQIESRLSEFLPMLKALQSLPPLPNRVPLAHFLGEFSTAREVFVQQGRPDKPSRFSLPLTFRPAPDQGGAYLLKLLNGQSEEGSTARVFQITDLSIMYKFAADEILFWVTSLETGKPQANVSLMLITKDDRRYVLGKTDANGLLHVKEGASFPVLRLQGGQPKVETGSFRVSDAVFVVAATADDSCFLPLAANRFRPYAVAQAVPGQVSLRSRNAHVFTERGVYKPGETIYWKVALRKYEQNEIRAPAGESVRVEIVNSRDDTIFAEECTLNEYGTCSGSFALKEFAPLGQYTIKVSGRRDPPVVAGKVATETWSGLVGKLPEPKSSDDEEEKDWRELTSTGFQVQFFEPPRHFVEIEHEVKTRQNTTIPERPFTENYLECRIRAKYYTGGFLKHAKTRWTATLVPVTRSLKGYDGFLFGCDQGDRLLIETGESLLDKDGQLVIHLPMDKSLNGGLYGIEVSATVLDVDARPATKVETFSPTPKFDVGLQRLANMQQNEEVTLQAIALTAEGKPVPAGTMRLDIFRKRHFYTQKRDAEGNIYYRWESGWVRAMYTEQPLKDGRASFIVAFADGGEYRLQANLITPEGEFSASQYLDVGWVYTYSFDDEDEEDSPRRSDSEIMLTASRSPAAVGDTLRFDFGLPRAATHALVTCERDGIYEHRVIPVSGRRGTFEMKVPPAACPNAFFTVTVPCGRGDFPVYRSQVDQMIPRVYYGVAQVRVENTLDTLQVTITEGPGDAGKAPLRAHPGETRSLTFQATNAARQGVVCEMAVAVVDEAVLSLTGFMTPILTRLADFALPLTVFSGDLRLSVVSQELLRLFATQMLTGGDLGAGGLASDLALRKDFRPVAYWNPALMTDAQGQASITFTLPDSTTAYRIYVVALDKGSAFCSTERQMIVSKEFYLQPGLPRFLTAGDRAVAPVTANNKTDVAASAELAVAEASNVSARLRESTVSMGALSNTVAKVELEADNGAGDARLVFQGKMGRFGDAIQSEFPVVPRFIVVRRQKNGHFTDRSETRVEIPAEVGDLSVKDLRGTLKATLGLSTTPWSKITPGLRYLLQYPYGCVEQTSSGIIPLAGLRKLVADGLVPGLTLDQVDRFLKPGVARLLKMQTARGGFGYWMGDRRPSWWGTQYAVFALTSAKEAGFDVPAASLERATSYIREGLFGKEPIDEPVHHSIFELSAVNLARQGELSAANLETLKKNRKSSAIESAALLVWADALVKLTPPARLKEELKGLQPRINATRRSWYDSSVREVAICLLAQMAIDPGDRRADDLAGALLDSLQPEGRWFSTADTGWALLALGRYFERKSPPSDKPLEVTVVAGGGAPQTVKIGKLGQEIELDAAALLKDPSVTMSVKPSGMVNWSLSWAYPDPASRTTDLEHGFKVEKTITNLNGEKEIRVGDLVKVTVEFEDDRAGNRWNDRLYEYLALEDPLPAGFIGINAALKTEGPVRPRDDDEEESSGADEEEWYSDWEEGAYLLRPDFFEMRDDRVLAFRNRLWSGRFRFIYYARAICEGTFYLRPTRVSLMYDPDLYGMTPGRPVHILPAR</sequence>
<dbReference type="GO" id="GO:0004866">
    <property type="term" value="F:endopeptidase inhibitor activity"/>
    <property type="evidence" value="ECO:0007669"/>
    <property type="project" value="InterPro"/>
</dbReference>
<dbReference type="Pfam" id="PF11974">
    <property type="entry name" value="bMG3"/>
    <property type="match status" value="1"/>
</dbReference>
<dbReference type="PANTHER" id="PTHR40094">
    <property type="entry name" value="ALPHA-2-MACROGLOBULIN HOMOLOG"/>
    <property type="match status" value="1"/>
</dbReference>
<evidence type="ECO:0008006" key="7">
    <source>
        <dbReference type="Google" id="ProtNLM"/>
    </source>
</evidence>
<dbReference type="CDD" id="cd02891">
    <property type="entry name" value="A2M_like"/>
    <property type="match status" value="1"/>
</dbReference>
<name>A0A367ZIR8_9BACT</name>
<comment type="caution">
    <text evidence="5">The sequence shown here is derived from an EMBL/GenBank/DDBJ whole genome shotgun (WGS) entry which is preliminary data.</text>
</comment>
<evidence type="ECO:0000313" key="6">
    <source>
        <dbReference type="Proteomes" id="UP000252355"/>
    </source>
</evidence>